<reference evidence="1" key="2">
    <citation type="submission" date="2020-11" db="EMBL/GenBank/DDBJ databases">
        <authorList>
            <person name="McCartney M.A."/>
            <person name="Auch B."/>
            <person name="Kono T."/>
            <person name="Mallez S."/>
            <person name="Becker A."/>
            <person name="Gohl D.M."/>
            <person name="Silverstein K.A.T."/>
            <person name="Koren S."/>
            <person name="Bechman K.B."/>
            <person name="Herman A."/>
            <person name="Abrahante J.E."/>
            <person name="Garbe J."/>
        </authorList>
    </citation>
    <scope>NUCLEOTIDE SEQUENCE</scope>
    <source>
        <strain evidence="1">Duluth1</strain>
        <tissue evidence="1">Whole animal</tissue>
    </source>
</reference>
<dbReference type="AlphaFoldDB" id="A0A9D4S633"/>
<dbReference type="PROSITE" id="PS51257">
    <property type="entry name" value="PROKAR_LIPOPROTEIN"/>
    <property type="match status" value="1"/>
</dbReference>
<keyword evidence="2" id="KW-1185">Reference proteome</keyword>
<evidence type="ECO:0000313" key="2">
    <source>
        <dbReference type="Proteomes" id="UP000828390"/>
    </source>
</evidence>
<dbReference type="Proteomes" id="UP000828390">
    <property type="component" value="Unassembled WGS sequence"/>
</dbReference>
<evidence type="ECO:0000313" key="1">
    <source>
        <dbReference type="EMBL" id="KAH3891868.1"/>
    </source>
</evidence>
<dbReference type="EMBL" id="JAIWYP010000001">
    <property type="protein sequence ID" value="KAH3891868.1"/>
    <property type="molecule type" value="Genomic_DNA"/>
</dbReference>
<gene>
    <name evidence="1" type="ORF">DPMN_015978</name>
</gene>
<name>A0A9D4S633_DREPO</name>
<comment type="caution">
    <text evidence="1">The sequence shown here is derived from an EMBL/GenBank/DDBJ whole genome shotgun (WGS) entry which is preliminary data.</text>
</comment>
<protein>
    <submittedName>
        <fullName evidence="1">Uncharacterized protein</fullName>
    </submittedName>
</protein>
<organism evidence="1 2">
    <name type="scientific">Dreissena polymorpha</name>
    <name type="common">Zebra mussel</name>
    <name type="synonym">Mytilus polymorpha</name>
    <dbReference type="NCBI Taxonomy" id="45954"/>
    <lineage>
        <taxon>Eukaryota</taxon>
        <taxon>Metazoa</taxon>
        <taxon>Spiralia</taxon>
        <taxon>Lophotrochozoa</taxon>
        <taxon>Mollusca</taxon>
        <taxon>Bivalvia</taxon>
        <taxon>Autobranchia</taxon>
        <taxon>Heteroconchia</taxon>
        <taxon>Euheterodonta</taxon>
        <taxon>Imparidentia</taxon>
        <taxon>Neoheterodontei</taxon>
        <taxon>Myida</taxon>
        <taxon>Dreissenoidea</taxon>
        <taxon>Dreissenidae</taxon>
        <taxon>Dreissena</taxon>
    </lineage>
</organism>
<sequence>MVRETVWHSLGFSCRCPDGLGTIVNALGVSCRGAAGLGDWQRRTLSGCLLQVPSWSGRPSETVADCLGLSYRYTDDLGTVADCLGVSLHGVWVPTKRQATSSRVVRGGLRSLDSMSNNTRSTDDRRSLLNPVIVARRLFAGTTIVARLWSLSLSWTQNSAVLGPLGPVK</sequence>
<reference evidence="1" key="1">
    <citation type="journal article" date="2019" name="bioRxiv">
        <title>The Genome of the Zebra Mussel, Dreissena polymorpha: A Resource for Invasive Species Research.</title>
        <authorList>
            <person name="McCartney M.A."/>
            <person name="Auch B."/>
            <person name="Kono T."/>
            <person name="Mallez S."/>
            <person name="Zhang Y."/>
            <person name="Obille A."/>
            <person name="Becker A."/>
            <person name="Abrahante J.E."/>
            <person name="Garbe J."/>
            <person name="Badalamenti J.P."/>
            <person name="Herman A."/>
            <person name="Mangelson H."/>
            <person name="Liachko I."/>
            <person name="Sullivan S."/>
            <person name="Sone E.D."/>
            <person name="Koren S."/>
            <person name="Silverstein K.A.T."/>
            <person name="Beckman K.B."/>
            <person name="Gohl D.M."/>
        </authorList>
    </citation>
    <scope>NUCLEOTIDE SEQUENCE</scope>
    <source>
        <strain evidence="1">Duluth1</strain>
        <tissue evidence="1">Whole animal</tissue>
    </source>
</reference>
<accession>A0A9D4S633</accession>
<proteinExistence type="predicted"/>